<dbReference type="PRINTS" id="PR00032">
    <property type="entry name" value="HTHARAC"/>
</dbReference>
<dbReference type="InterPro" id="IPR018060">
    <property type="entry name" value="HTH_AraC"/>
</dbReference>
<keyword evidence="3" id="KW-0804">Transcription</keyword>
<sequence length="331" mass="38935">MDKKRRETKSVEILDLKDESKNLPDEIAVKTNYVEDEGVTYAEYLLLPKYGEGYIHHLQVYDFEVFINRFKLHSDLVIYKSKGRDDCYAQLSFLLGGEKIISVEGHEDIFYESQESYLVNIKEYKGYYRISRDKLFNEIKINLSQSFFDKYGFNGNNFLKKIYDTDLIMPITVDLQNSLNALDKRKLKGNALKLYLEAKVLEILAFQLDNYKNASSKSIRINDENKTVKKLYLVRQILKNNLHRNYSIKQLSREVGLNDYLLKKEFKRVFGCSINEYKTSEKMNKAMELLRFTQAPVYQIAEEVGYKNSTHFTAAFKRFMGKAPKKYRDSL</sequence>
<feature type="domain" description="HTH araC/xylS-type" evidence="4">
    <location>
        <begin position="232"/>
        <end position="330"/>
    </location>
</feature>
<gene>
    <name evidence="5" type="ORF">MQE35_12325</name>
</gene>
<dbReference type="GO" id="GO:0003700">
    <property type="term" value="F:DNA-binding transcription factor activity"/>
    <property type="evidence" value="ECO:0007669"/>
    <property type="project" value="InterPro"/>
</dbReference>
<evidence type="ECO:0000256" key="1">
    <source>
        <dbReference type="ARBA" id="ARBA00023015"/>
    </source>
</evidence>
<proteinExistence type="predicted"/>
<dbReference type="Gene3D" id="1.10.10.60">
    <property type="entry name" value="Homeodomain-like"/>
    <property type="match status" value="2"/>
</dbReference>
<evidence type="ECO:0000313" key="6">
    <source>
        <dbReference type="Proteomes" id="UP000831290"/>
    </source>
</evidence>
<dbReference type="Pfam" id="PF12833">
    <property type="entry name" value="HTH_18"/>
    <property type="match status" value="1"/>
</dbReference>
<evidence type="ECO:0000313" key="5">
    <source>
        <dbReference type="EMBL" id="UOB16520.1"/>
    </source>
</evidence>
<keyword evidence="1" id="KW-0805">Transcription regulation</keyword>
<dbReference type="InterPro" id="IPR009057">
    <property type="entry name" value="Homeodomain-like_sf"/>
</dbReference>
<dbReference type="KEGG" id="fbm:MQE35_12325"/>
<dbReference type="Proteomes" id="UP000831290">
    <property type="component" value="Chromosome"/>
</dbReference>
<evidence type="ECO:0000259" key="4">
    <source>
        <dbReference type="PROSITE" id="PS01124"/>
    </source>
</evidence>
<dbReference type="AlphaFoldDB" id="A0A9E6ZLL1"/>
<dbReference type="InterPro" id="IPR053142">
    <property type="entry name" value="PchR_regulatory_protein"/>
</dbReference>
<evidence type="ECO:0000256" key="2">
    <source>
        <dbReference type="ARBA" id="ARBA00023125"/>
    </source>
</evidence>
<accession>A0A9E6ZLL1</accession>
<dbReference type="SUPFAM" id="SSF46689">
    <property type="entry name" value="Homeodomain-like"/>
    <property type="match status" value="2"/>
</dbReference>
<protein>
    <submittedName>
        <fullName evidence="5">AraC family transcriptional regulator</fullName>
    </submittedName>
</protein>
<dbReference type="SMART" id="SM00342">
    <property type="entry name" value="HTH_ARAC"/>
    <property type="match status" value="1"/>
</dbReference>
<dbReference type="InterPro" id="IPR018062">
    <property type="entry name" value="HTH_AraC-typ_CS"/>
</dbReference>
<dbReference type="GO" id="GO:0043565">
    <property type="term" value="F:sequence-specific DNA binding"/>
    <property type="evidence" value="ECO:0007669"/>
    <property type="project" value="InterPro"/>
</dbReference>
<dbReference type="EMBL" id="CP094358">
    <property type="protein sequence ID" value="UOB16520.1"/>
    <property type="molecule type" value="Genomic_DNA"/>
</dbReference>
<reference evidence="5" key="1">
    <citation type="submission" date="2022-03" db="EMBL/GenBank/DDBJ databases">
        <title>Description of Abyssus ytuae gen. nov., sp. nov., a novel member of the family Flavobacteriaceae isolated from the sediment of Mariana Trench.</title>
        <authorList>
            <person name="Zhang J."/>
            <person name="Xu X."/>
        </authorList>
    </citation>
    <scope>NUCLEOTIDE SEQUENCE</scope>
    <source>
        <strain evidence="5">MT3330</strain>
    </source>
</reference>
<evidence type="ECO:0000256" key="3">
    <source>
        <dbReference type="ARBA" id="ARBA00023163"/>
    </source>
</evidence>
<dbReference type="PANTHER" id="PTHR47893:SF1">
    <property type="entry name" value="REGULATORY PROTEIN PCHR"/>
    <property type="match status" value="1"/>
</dbReference>
<dbReference type="PANTHER" id="PTHR47893">
    <property type="entry name" value="REGULATORY PROTEIN PCHR"/>
    <property type="match status" value="1"/>
</dbReference>
<dbReference type="PROSITE" id="PS01124">
    <property type="entry name" value="HTH_ARAC_FAMILY_2"/>
    <property type="match status" value="1"/>
</dbReference>
<name>A0A9E6ZLL1_9FLAO</name>
<organism evidence="5 6">
    <name type="scientific">Abyssalbus ytuae</name>
    <dbReference type="NCBI Taxonomy" id="2926907"/>
    <lineage>
        <taxon>Bacteria</taxon>
        <taxon>Pseudomonadati</taxon>
        <taxon>Bacteroidota</taxon>
        <taxon>Flavobacteriia</taxon>
        <taxon>Flavobacteriales</taxon>
        <taxon>Flavobacteriaceae</taxon>
        <taxon>Abyssalbus</taxon>
    </lineage>
</organism>
<dbReference type="PROSITE" id="PS00041">
    <property type="entry name" value="HTH_ARAC_FAMILY_1"/>
    <property type="match status" value="1"/>
</dbReference>
<keyword evidence="6" id="KW-1185">Reference proteome</keyword>
<keyword evidence="2" id="KW-0238">DNA-binding</keyword>
<dbReference type="RefSeq" id="WP_255841725.1">
    <property type="nucleotide sequence ID" value="NZ_CP094358.1"/>
</dbReference>
<dbReference type="InterPro" id="IPR020449">
    <property type="entry name" value="Tscrpt_reg_AraC-type_HTH"/>
</dbReference>